<feature type="zinc finger region" description="C3H1-type" evidence="6">
    <location>
        <begin position="70"/>
        <end position="93"/>
    </location>
</feature>
<feature type="domain" description="C3H1-type" evidence="7">
    <location>
        <begin position="70"/>
        <end position="93"/>
    </location>
</feature>
<dbReference type="AlphaFoldDB" id="A0AAW2YL73"/>
<dbReference type="InterPro" id="IPR000408">
    <property type="entry name" value="Reg_chr_condens"/>
</dbReference>
<organism evidence="8 9">
    <name type="scientific">Acrasis kona</name>
    <dbReference type="NCBI Taxonomy" id="1008807"/>
    <lineage>
        <taxon>Eukaryota</taxon>
        <taxon>Discoba</taxon>
        <taxon>Heterolobosea</taxon>
        <taxon>Tetramitia</taxon>
        <taxon>Eutetramitia</taxon>
        <taxon>Acrasidae</taxon>
        <taxon>Acrasis</taxon>
    </lineage>
</organism>
<dbReference type="EMBL" id="JAOPGA020000237">
    <property type="protein sequence ID" value="KAL0477775.1"/>
    <property type="molecule type" value="Genomic_DNA"/>
</dbReference>
<accession>A0AAW2YL73</accession>
<evidence type="ECO:0000256" key="4">
    <source>
        <dbReference type="ARBA" id="ARBA00022833"/>
    </source>
</evidence>
<dbReference type="InterPro" id="IPR000571">
    <property type="entry name" value="Znf_CCCH"/>
</dbReference>
<keyword evidence="9" id="KW-1185">Reference proteome</keyword>
<feature type="zinc finger region" description="C3H1-type" evidence="6">
    <location>
        <begin position="38"/>
        <end position="66"/>
    </location>
</feature>
<feature type="repeat" description="RCC1" evidence="5">
    <location>
        <begin position="199"/>
        <end position="252"/>
    </location>
</feature>
<dbReference type="PROSITE" id="PS50012">
    <property type="entry name" value="RCC1_3"/>
    <property type="match status" value="3"/>
</dbReference>
<dbReference type="Pfam" id="PF18044">
    <property type="entry name" value="zf-CCCH_4"/>
    <property type="match status" value="1"/>
</dbReference>
<keyword evidence="4 6" id="KW-0862">Zinc</keyword>
<feature type="domain" description="C3H1-type" evidence="7">
    <location>
        <begin position="38"/>
        <end position="66"/>
    </location>
</feature>
<dbReference type="Pfam" id="PF25390">
    <property type="entry name" value="WD40_RLD"/>
    <property type="match status" value="1"/>
</dbReference>
<feature type="repeat" description="RCC1" evidence="5">
    <location>
        <begin position="253"/>
        <end position="308"/>
    </location>
</feature>
<gene>
    <name evidence="8" type="ORF">AKO1_005225</name>
</gene>
<dbReference type="Proteomes" id="UP001431209">
    <property type="component" value="Unassembled WGS sequence"/>
</dbReference>
<protein>
    <submittedName>
        <fullName evidence="8">RCC2</fullName>
    </submittedName>
</protein>
<dbReference type="Gene3D" id="2.130.10.30">
    <property type="entry name" value="Regulator of chromosome condensation 1/beta-lactamase-inhibitor protein II"/>
    <property type="match status" value="1"/>
</dbReference>
<evidence type="ECO:0000256" key="5">
    <source>
        <dbReference type="PROSITE-ProRule" id="PRU00235"/>
    </source>
</evidence>
<dbReference type="InterPro" id="IPR009091">
    <property type="entry name" value="RCC1/BLIP-II"/>
</dbReference>
<dbReference type="SUPFAM" id="SSF90229">
    <property type="entry name" value="CCCH zinc finger"/>
    <property type="match status" value="2"/>
</dbReference>
<sequence>MRNIDESISRRLLLVFPKKEVNEEPKNAQPLNTGVTARPKKLPCKSFFSGKGCTRGASCRYSHDKETSMNCKFFNSSGGCKRGDDCQFYHAAPTKKNIESAPDMEQFVSVRDLGSIVHKSHQRPVVDVCSNRYNTFVVDDSGVIRLYNNNDLVAQQLTLETLVPCRLIDMTNQDVRFVKVVSSSNLFIGAFSIALTDQGKCYSFGSSAFGQLGHGDFTDCYAPKLIRINNSSDYVVVQVECGSAHAVFLTEDGEVYGTGSNEQGQLGFPDLELRCISPTLLPFDNNYKSILPWKIQCGEDHTLIMTRCGRVYGMGRNNRGQLGLQKEGAKVSKPTLIPMNGFVTDISSSSNHCLFLLNDKRTFACGDNNFGQVAAGSHIKFLTCPLDISLESGRSIIGFQTGEYESLLISTGNEILLCGNDMFGLQKQCFEVVTPKTLGIYYPTKIFIEQLEDKKWEIEQVSMGTLHMNILLKIKTTVGVFRSNLFNCGWNDISFVHDH</sequence>
<keyword evidence="1 6" id="KW-0479">Metal-binding</keyword>
<keyword evidence="3 6" id="KW-0863">Zinc-finger</keyword>
<evidence type="ECO:0000256" key="6">
    <source>
        <dbReference type="PROSITE-ProRule" id="PRU00723"/>
    </source>
</evidence>
<dbReference type="InterPro" id="IPR051709">
    <property type="entry name" value="Ub-ligase/GTPase-reg"/>
</dbReference>
<dbReference type="GO" id="GO:0008270">
    <property type="term" value="F:zinc ion binding"/>
    <property type="evidence" value="ECO:0007669"/>
    <property type="project" value="UniProtKB-KW"/>
</dbReference>
<comment type="caution">
    <text evidence="8">The sequence shown here is derived from an EMBL/GenBank/DDBJ whole genome shotgun (WGS) entry which is preliminary data.</text>
</comment>
<feature type="repeat" description="RCC1" evidence="5">
    <location>
        <begin position="309"/>
        <end position="359"/>
    </location>
</feature>
<evidence type="ECO:0000259" key="7">
    <source>
        <dbReference type="PROSITE" id="PS50103"/>
    </source>
</evidence>
<proteinExistence type="predicted"/>
<dbReference type="PRINTS" id="PR00633">
    <property type="entry name" value="RCCNDNSATION"/>
</dbReference>
<dbReference type="PROSITE" id="PS50103">
    <property type="entry name" value="ZF_C3H1"/>
    <property type="match status" value="2"/>
</dbReference>
<dbReference type="GO" id="GO:0005737">
    <property type="term" value="C:cytoplasm"/>
    <property type="evidence" value="ECO:0007669"/>
    <property type="project" value="TreeGrafter"/>
</dbReference>
<dbReference type="Gene3D" id="4.10.1000.10">
    <property type="entry name" value="Zinc finger, CCCH-type"/>
    <property type="match status" value="1"/>
</dbReference>
<evidence type="ECO:0000256" key="3">
    <source>
        <dbReference type="ARBA" id="ARBA00022771"/>
    </source>
</evidence>
<name>A0AAW2YL73_9EUKA</name>
<dbReference type="PANTHER" id="PTHR45622">
    <property type="entry name" value="UBIQUITIN-PROTEIN LIGASE E3A-RELATED"/>
    <property type="match status" value="1"/>
</dbReference>
<dbReference type="PANTHER" id="PTHR45622:SF70">
    <property type="entry name" value="SECRETION-REGULATING GUANINE NUCLEOTIDE EXCHANGE FACTOR"/>
    <property type="match status" value="1"/>
</dbReference>
<dbReference type="InterPro" id="IPR041367">
    <property type="entry name" value="Znf-CCCH_4"/>
</dbReference>
<reference evidence="8 9" key="1">
    <citation type="submission" date="2024-03" db="EMBL/GenBank/DDBJ databases">
        <title>The Acrasis kona genome and developmental transcriptomes reveal deep origins of eukaryotic multicellular pathways.</title>
        <authorList>
            <person name="Sheikh S."/>
            <person name="Fu C.-J."/>
            <person name="Brown M.W."/>
            <person name="Baldauf S.L."/>
        </authorList>
    </citation>
    <scope>NUCLEOTIDE SEQUENCE [LARGE SCALE GENOMIC DNA]</scope>
    <source>
        <strain evidence="8 9">ATCC MYA-3509</strain>
    </source>
</reference>
<dbReference type="SUPFAM" id="SSF50985">
    <property type="entry name" value="RCC1/BLIP-II"/>
    <property type="match status" value="2"/>
</dbReference>
<evidence type="ECO:0000313" key="9">
    <source>
        <dbReference type="Proteomes" id="UP001431209"/>
    </source>
</evidence>
<dbReference type="SMART" id="SM00356">
    <property type="entry name" value="ZnF_C3H1"/>
    <property type="match status" value="2"/>
</dbReference>
<evidence type="ECO:0000256" key="2">
    <source>
        <dbReference type="ARBA" id="ARBA00022737"/>
    </source>
</evidence>
<evidence type="ECO:0000313" key="8">
    <source>
        <dbReference type="EMBL" id="KAL0477775.1"/>
    </source>
</evidence>
<dbReference type="InterPro" id="IPR058923">
    <property type="entry name" value="RCC1-like_dom"/>
</dbReference>
<dbReference type="Pfam" id="PF14608">
    <property type="entry name" value="zf-CCCH_2"/>
    <property type="match status" value="1"/>
</dbReference>
<dbReference type="InterPro" id="IPR036855">
    <property type="entry name" value="Znf_CCCH_sf"/>
</dbReference>
<keyword evidence="2" id="KW-0677">Repeat</keyword>
<evidence type="ECO:0000256" key="1">
    <source>
        <dbReference type="ARBA" id="ARBA00022723"/>
    </source>
</evidence>